<dbReference type="Gene3D" id="1.10.10.60">
    <property type="entry name" value="Homeodomain-like"/>
    <property type="match status" value="1"/>
</dbReference>
<organism evidence="1 2">
    <name type="scientific">Cordylochernes scorpioides</name>
    <dbReference type="NCBI Taxonomy" id="51811"/>
    <lineage>
        <taxon>Eukaryota</taxon>
        <taxon>Metazoa</taxon>
        <taxon>Ecdysozoa</taxon>
        <taxon>Arthropoda</taxon>
        <taxon>Chelicerata</taxon>
        <taxon>Arachnida</taxon>
        <taxon>Pseudoscorpiones</taxon>
        <taxon>Cheliferoidea</taxon>
        <taxon>Chernetidae</taxon>
        <taxon>Cordylochernes</taxon>
    </lineage>
</organism>
<evidence type="ECO:0000313" key="2">
    <source>
        <dbReference type="Proteomes" id="UP001235939"/>
    </source>
</evidence>
<dbReference type="PANTHER" id="PTHR46060">
    <property type="entry name" value="MARINER MOS1 TRANSPOSASE-LIKE PROTEIN"/>
    <property type="match status" value="1"/>
</dbReference>
<dbReference type="Gene3D" id="3.30.420.10">
    <property type="entry name" value="Ribonuclease H-like superfamily/Ribonuclease H"/>
    <property type="match status" value="1"/>
</dbReference>
<keyword evidence="2" id="KW-1185">Reference proteome</keyword>
<protein>
    <recommendedName>
        <fullName evidence="3">Transposase</fullName>
    </recommendedName>
</protein>
<accession>A0ABY6KK53</accession>
<gene>
    <name evidence="1" type="ORF">LAZ67_6002937</name>
</gene>
<evidence type="ECO:0000313" key="1">
    <source>
        <dbReference type="EMBL" id="UYV69237.1"/>
    </source>
</evidence>
<sequence length="328" mass="37732">MTRRVSWCREMLKRFDNGSSSHVNSIITGDETWIYYFDVPTKAQNKVWIFEAVFITARGAVSRVALENHKTVTAKWYTEECLPKVVQVIKRLGPNSRTDTWLFHHDNAPAHRSKVCADYLTRTGLNLLKHPPTAQTLHLATLPSSLTRGYNIERIMVLIRYCFIELRYEFILKHNFVQVLPGLRPSRPFSCLCLGHTQSLHPLLTSTQQPYCRIMSSQKCKLESITIEKKEICQLARMSKNEIGERFSLPRTTVHDILTQAEKWENYIRFKGRFHISQRRLCGEGASISPAIIDEHLTNLISMLANSGYDPTNIYNADETGLFFSAHS</sequence>
<evidence type="ECO:0008006" key="3">
    <source>
        <dbReference type="Google" id="ProtNLM"/>
    </source>
</evidence>
<dbReference type="InterPro" id="IPR036397">
    <property type="entry name" value="RNaseH_sf"/>
</dbReference>
<reference evidence="1 2" key="1">
    <citation type="submission" date="2022-01" db="EMBL/GenBank/DDBJ databases">
        <title>A chromosomal length assembly of Cordylochernes scorpioides.</title>
        <authorList>
            <person name="Zeh D."/>
            <person name="Zeh J."/>
        </authorList>
    </citation>
    <scope>NUCLEOTIDE SEQUENCE [LARGE SCALE GENOMIC DNA]</scope>
    <source>
        <strain evidence="1">IN4F17</strain>
        <tissue evidence="1">Whole Body</tissue>
    </source>
</reference>
<name>A0ABY6KK53_9ARAC</name>
<dbReference type="InterPro" id="IPR052709">
    <property type="entry name" value="Transposase-MT_Hybrid"/>
</dbReference>
<proteinExistence type="predicted"/>
<dbReference type="Proteomes" id="UP001235939">
    <property type="component" value="Chromosome 06"/>
</dbReference>
<dbReference type="EMBL" id="CP092868">
    <property type="protein sequence ID" value="UYV69237.1"/>
    <property type="molecule type" value="Genomic_DNA"/>
</dbReference>
<dbReference type="PANTHER" id="PTHR46060:SF1">
    <property type="entry name" value="MARINER MOS1 TRANSPOSASE-LIKE PROTEIN"/>
    <property type="match status" value="1"/>
</dbReference>